<evidence type="ECO:0000313" key="2">
    <source>
        <dbReference type="Proteomes" id="UP001470230"/>
    </source>
</evidence>
<keyword evidence="2" id="KW-1185">Reference proteome</keyword>
<gene>
    <name evidence="1" type="ORF">M9Y10_002392</name>
</gene>
<name>A0ABR2L9N3_9EUKA</name>
<protein>
    <recommendedName>
        <fullName evidence="3">Initiator binding domain-containing protein</fullName>
    </recommendedName>
</protein>
<organism evidence="1 2">
    <name type="scientific">Tritrichomonas musculus</name>
    <dbReference type="NCBI Taxonomy" id="1915356"/>
    <lineage>
        <taxon>Eukaryota</taxon>
        <taxon>Metamonada</taxon>
        <taxon>Parabasalia</taxon>
        <taxon>Tritrichomonadida</taxon>
        <taxon>Tritrichomonadidae</taxon>
        <taxon>Tritrichomonas</taxon>
    </lineage>
</organism>
<reference evidence="1 2" key="1">
    <citation type="submission" date="2024-04" db="EMBL/GenBank/DDBJ databases">
        <title>Tritrichomonas musculus Genome.</title>
        <authorList>
            <person name="Alves-Ferreira E."/>
            <person name="Grigg M."/>
            <person name="Lorenzi H."/>
            <person name="Galac M."/>
        </authorList>
    </citation>
    <scope>NUCLEOTIDE SEQUENCE [LARGE SCALE GENOMIC DNA]</scope>
    <source>
        <strain evidence="1 2">EAF2021</strain>
    </source>
</reference>
<dbReference type="EMBL" id="JAPFFF010000001">
    <property type="protein sequence ID" value="KAK8900069.1"/>
    <property type="molecule type" value="Genomic_DNA"/>
</dbReference>
<sequence>MLQYFKIPNNEKTNDSNDFFDITEIERANWGFANNGFTGFGSLDNLKDFDSFDSHILNHSFSLPNFRLSEETCIPAPVAHLPNTKSAYNMRLQAPQDQKSLEQNSDFESWFANDIDSKDDINSLQNISDSTFLQICLQYSINPHDLKFTPKIFWDNYEFDNEYGNDNDNNCIYNENNNDFNNNKNAKNSNDNNYNENNMYEINDHQDPKNSCIRFDKIVTDFFRSSYEQNFNFFDKLNNCIKLISFSRSFIPLVGIEYANDYIFKINVSVFSRLIGIKDGMNYLFDQNGALEKLGFKEINDIKVEDFSDHIDLEGVDFINTKLFYHPDKLLAKNVS</sequence>
<dbReference type="Proteomes" id="UP001470230">
    <property type="component" value="Unassembled WGS sequence"/>
</dbReference>
<evidence type="ECO:0000313" key="1">
    <source>
        <dbReference type="EMBL" id="KAK8900069.1"/>
    </source>
</evidence>
<accession>A0ABR2L9N3</accession>
<comment type="caution">
    <text evidence="1">The sequence shown here is derived from an EMBL/GenBank/DDBJ whole genome shotgun (WGS) entry which is preliminary data.</text>
</comment>
<proteinExistence type="predicted"/>
<evidence type="ECO:0008006" key="3">
    <source>
        <dbReference type="Google" id="ProtNLM"/>
    </source>
</evidence>